<dbReference type="PANTHER" id="PTHR31021:SF1">
    <property type="entry name" value="CHROMOSOME UNDETERMINED SCAFFOLD_56, WHOLE GENOME SHOTGUN SEQUENCE"/>
    <property type="match status" value="1"/>
</dbReference>
<keyword evidence="2" id="KW-0812">Transmembrane</keyword>
<comment type="subcellular location">
    <subcellularLocation>
        <location evidence="1">Membrane</location>
        <topology evidence="1">Single-pass membrane protein</topology>
    </subcellularLocation>
</comment>
<evidence type="ECO:0000256" key="5">
    <source>
        <dbReference type="ARBA" id="ARBA00023180"/>
    </source>
</evidence>
<dbReference type="EMBL" id="JBFDAA010000009">
    <property type="protein sequence ID" value="KAL1129332.1"/>
    <property type="molecule type" value="Genomic_DNA"/>
</dbReference>
<keyword evidence="4" id="KW-0472">Membrane</keyword>
<dbReference type="Pfam" id="PF14921">
    <property type="entry name" value="APCDDC"/>
    <property type="match status" value="1"/>
</dbReference>
<sequence length="230" mass="26484">MATSRNLFGRTNTEQETTDHGKLFSTRVFNSVDLEEWEKYRGETPQVSTLYLGGKTRRLFLLLGGKKLKFSRRVDDMESRKNILDKRRGGLRTLFYGRGWMTSEQRTFGSKVKENFGILGRPHYGDYLANPVDYLKTFLHIPYTKCEVRAGPIYMLRTSLFSGNDSFMMTQYHYSDGDCSKPLYSVTARGRYFLRGRSWLTPGATQTDYSLARVSVTPYTPQVADVEPRA</sequence>
<evidence type="ECO:0000256" key="3">
    <source>
        <dbReference type="ARBA" id="ARBA00022729"/>
    </source>
</evidence>
<keyword evidence="5" id="KW-0325">Glycoprotein</keyword>
<dbReference type="Proteomes" id="UP001558652">
    <property type="component" value="Unassembled WGS sequence"/>
</dbReference>
<dbReference type="InterPro" id="IPR042425">
    <property type="entry name" value="APCDD1"/>
</dbReference>
<dbReference type="PANTHER" id="PTHR31021">
    <property type="entry name" value="ADENOMATOSIS POLYPOSIS COLI DOWN-REGULATED 1"/>
    <property type="match status" value="1"/>
</dbReference>
<name>A0ABD0YDK7_9HEMI</name>
<evidence type="ECO:0000313" key="8">
    <source>
        <dbReference type="Proteomes" id="UP001558652"/>
    </source>
</evidence>
<organism evidence="7 8">
    <name type="scientific">Ranatra chinensis</name>
    <dbReference type="NCBI Taxonomy" id="642074"/>
    <lineage>
        <taxon>Eukaryota</taxon>
        <taxon>Metazoa</taxon>
        <taxon>Ecdysozoa</taxon>
        <taxon>Arthropoda</taxon>
        <taxon>Hexapoda</taxon>
        <taxon>Insecta</taxon>
        <taxon>Pterygota</taxon>
        <taxon>Neoptera</taxon>
        <taxon>Paraneoptera</taxon>
        <taxon>Hemiptera</taxon>
        <taxon>Heteroptera</taxon>
        <taxon>Panheteroptera</taxon>
        <taxon>Nepomorpha</taxon>
        <taxon>Nepidae</taxon>
        <taxon>Ranatrinae</taxon>
        <taxon>Ranatra</taxon>
    </lineage>
</organism>
<dbReference type="InterPro" id="IPR029405">
    <property type="entry name" value="APCDD1_dom"/>
</dbReference>
<keyword evidence="8" id="KW-1185">Reference proteome</keyword>
<reference evidence="7 8" key="1">
    <citation type="submission" date="2024-07" db="EMBL/GenBank/DDBJ databases">
        <title>Chromosome-level genome assembly of the water stick insect Ranatra chinensis (Heteroptera: Nepidae).</title>
        <authorList>
            <person name="Liu X."/>
        </authorList>
    </citation>
    <scope>NUCLEOTIDE SEQUENCE [LARGE SCALE GENOMIC DNA]</scope>
    <source>
        <strain evidence="7">Cailab_2021Rc</strain>
        <tissue evidence="7">Muscle</tissue>
    </source>
</reference>
<evidence type="ECO:0000256" key="4">
    <source>
        <dbReference type="ARBA" id="ARBA00023136"/>
    </source>
</evidence>
<proteinExistence type="predicted"/>
<evidence type="ECO:0000256" key="2">
    <source>
        <dbReference type="ARBA" id="ARBA00022692"/>
    </source>
</evidence>
<gene>
    <name evidence="7" type="ORF">AAG570_013861</name>
</gene>
<dbReference type="GO" id="GO:0016020">
    <property type="term" value="C:membrane"/>
    <property type="evidence" value="ECO:0007669"/>
    <property type="project" value="UniProtKB-SubCell"/>
</dbReference>
<keyword evidence="3" id="KW-0732">Signal</keyword>
<comment type="caution">
    <text evidence="7">The sequence shown here is derived from an EMBL/GenBank/DDBJ whole genome shotgun (WGS) entry which is preliminary data.</text>
</comment>
<dbReference type="AlphaFoldDB" id="A0ABD0YDK7"/>
<feature type="domain" description="APCDD1" evidence="6">
    <location>
        <begin position="144"/>
        <end position="224"/>
    </location>
</feature>
<evidence type="ECO:0000313" key="7">
    <source>
        <dbReference type="EMBL" id="KAL1129332.1"/>
    </source>
</evidence>
<evidence type="ECO:0000259" key="6">
    <source>
        <dbReference type="Pfam" id="PF14921"/>
    </source>
</evidence>
<accession>A0ABD0YDK7</accession>
<evidence type="ECO:0000256" key="1">
    <source>
        <dbReference type="ARBA" id="ARBA00004167"/>
    </source>
</evidence>
<protein>
    <recommendedName>
        <fullName evidence="6">APCDD1 domain-containing protein</fullName>
    </recommendedName>
</protein>